<dbReference type="InterPro" id="IPR036527">
    <property type="entry name" value="SCP2_sterol-bd_dom_sf"/>
</dbReference>
<dbReference type="STRING" id="1658765.Msub_12694"/>
<dbReference type="OrthoDB" id="5801225at2"/>
<dbReference type="PATRIC" id="fig|1658765.3.peg.2716"/>
<reference evidence="4 5" key="1">
    <citation type="submission" date="2015-06" db="EMBL/GenBank/DDBJ databases">
        <title>Marinobacter subterrani, a genetically tractable neutrophilic iron-oxidizing strain isolated from the Soudan Iron Mine.</title>
        <authorList>
            <person name="Bonis B.M."/>
            <person name="Gralnick J.A."/>
        </authorList>
    </citation>
    <scope>NUCLEOTIDE SEQUENCE [LARGE SCALE GENOMIC DNA]</scope>
    <source>
        <strain evidence="4 5">JG233</strain>
    </source>
</reference>
<accession>A0A0J7JFC0</accession>
<keyword evidence="5" id="KW-1185">Reference proteome</keyword>
<evidence type="ECO:0000256" key="2">
    <source>
        <dbReference type="SAM" id="Coils"/>
    </source>
</evidence>
<comment type="subcellular location">
    <subcellularLocation>
        <location evidence="1">Cytoplasm</location>
    </subcellularLocation>
</comment>
<dbReference type="InterPro" id="IPR038989">
    <property type="entry name" value="UbiJ"/>
</dbReference>
<organism evidence="4 5">
    <name type="scientific">Marinobacter subterrani</name>
    <dbReference type="NCBI Taxonomy" id="1658765"/>
    <lineage>
        <taxon>Bacteria</taxon>
        <taxon>Pseudomonadati</taxon>
        <taxon>Pseudomonadota</taxon>
        <taxon>Gammaproteobacteria</taxon>
        <taxon>Pseudomonadales</taxon>
        <taxon>Marinobacteraceae</taxon>
        <taxon>Marinobacter</taxon>
    </lineage>
</organism>
<dbReference type="GO" id="GO:0006744">
    <property type="term" value="P:ubiquinone biosynthetic process"/>
    <property type="evidence" value="ECO:0007669"/>
    <property type="project" value="UniProtKB-UniRule"/>
</dbReference>
<feature type="domain" description="SCP2" evidence="3">
    <location>
        <begin position="19"/>
        <end position="115"/>
    </location>
</feature>
<dbReference type="HAMAP" id="MF_02215">
    <property type="entry name" value="UbiJ"/>
    <property type="match status" value="1"/>
</dbReference>
<comment type="similarity">
    <text evidence="1">Belongs to the UbiJ family.</text>
</comment>
<keyword evidence="4" id="KW-0830">Ubiquinone</keyword>
<dbReference type="Proteomes" id="UP000036102">
    <property type="component" value="Unassembled WGS sequence"/>
</dbReference>
<evidence type="ECO:0000313" key="5">
    <source>
        <dbReference type="Proteomes" id="UP000036102"/>
    </source>
</evidence>
<proteinExistence type="inferred from homology"/>
<gene>
    <name evidence="1" type="primary">ubiJ</name>
    <name evidence="4" type="ORF">Msub_12694</name>
</gene>
<keyword evidence="2" id="KW-0175">Coiled coil</keyword>
<dbReference type="GO" id="GO:0005737">
    <property type="term" value="C:cytoplasm"/>
    <property type="evidence" value="ECO:0007669"/>
    <property type="project" value="UniProtKB-SubCell"/>
</dbReference>
<comment type="pathway">
    <text evidence="1">Cofactor biosynthesis; ubiquinone biosynthesis.</text>
</comment>
<evidence type="ECO:0000256" key="1">
    <source>
        <dbReference type="HAMAP-Rule" id="MF_02215"/>
    </source>
</evidence>
<sequence length="213" mass="23246">MFPGPTLLSDVTAILESALNRALELDPAGQRALMKALAGPVQLNITDPVPLTCTLDRAGSRIRVGSQPAEQPALEITGKAIAFAALATGDDGVFAGGRLEVTGDAALAHQLQRALNQLEPDWEAAMARHIGDVPAHFLGQRVRGAIRWSRQAFQSLNANIEEYVHEESRTLPGRRELEATFEDIDELNLRTERLEARLNLMENRGTPDQPENL</sequence>
<dbReference type="Gene3D" id="3.30.1050.10">
    <property type="entry name" value="SCP2 sterol-binding domain"/>
    <property type="match status" value="1"/>
</dbReference>
<dbReference type="UniPathway" id="UPA00232"/>
<comment type="function">
    <text evidence="1">Required for ubiquinone (coenzyme Q) biosynthesis. Binds hydrophobic ubiquinone biosynthetic intermediates via its SCP2 domain and is essential for the stability of the Ubi complex. May constitute a docking platform where Ubi enzymes assemble and access their SCP2-bound polyprenyl substrates.</text>
</comment>
<evidence type="ECO:0000259" key="3">
    <source>
        <dbReference type="Pfam" id="PF02036"/>
    </source>
</evidence>
<keyword evidence="1" id="KW-0831">Ubiquinone biosynthesis</keyword>
<dbReference type="RefSeq" id="WP_048496439.1">
    <property type="nucleotide sequence ID" value="NZ_LFBU01000001.1"/>
</dbReference>
<dbReference type="SUPFAM" id="SSF55718">
    <property type="entry name" value="SCP-like"/>
    <property type="match status" value="1"/>
</dbReference>
<evidence type="ECO:0000313" key="4">
    <source>
        <dbReference type="EMBL" id="KMQ76481.1"/>
    </source>
</evidence>
<dbReference type="EMBL" id="LFBU01000001">
    <property type="protein sequence ID" value="KMQ76481.1"/>
    <property type="molecule type" value="Genomic_DNA"/>
</dbReference>
<comment type="caution">
    <text evidence="4">The sequence shown here is derived from an EMBL/GenBank/DDBJ whole genome shotgun (WGS) entry which is preliminary data.</text>
</comment>
<name>A0A0J7JFC0_9GAMM</name>
<protein>
    <recommendedName>
        <fullName evidence="1">Ubiquinone biosynthesis accessory factor UbiJ</fullName>
    </recommendedName>
</protein>
<dbReference type="Pfam" id="PF02036">
    <property type="entry name" value="SCP2"/>
    <property type="match status" value="1"/>
</dbReference>
<dbReference type="PANTHER" id="PTHR38693:SF1">
    <property type="entry name" value="UBIQUINONE BIOSYNTHESIS ACCESSORY FACTOR UBIJ"/>
    <property type="match status" value="1"/>
</dbReference>
<dbReference type="PANTHER" id="PTHR38693">
    <property type="entry name" value="UBIQUINONE BIOSYNTHESIS PROTEIN UBIJ"/>
    <property type="match status" value="1"/>
</dbReference>
<dbReference type="InterPro" id="IPR003033">
    <property type="entry name" value="SCP2_sterol-bd_dom"/>
</dbReference>
<dbReference type="AlphaFoldDB" id="A0A0J7JFC0"/>
<keyword evidence="1" id="KW-0963">Cytoplasm</keyword>
<feature type="coiled-coil region" evidence="2">
    <location>
        <begin position="177"/>
        <end position="204"/>
    </location>
</feature>